<comment type="similarity">
    <text evidence="1">Belongs to the peptidase S33 family.</text>
</comment>
<feature type="region of interest" description="Disordered" evidence="3">
    <location>
        <begin position="775"/>
        <end position="801"/>
    </location>
</feature>
<keyword evidence="2" id="KW-0378">Hydrolase</keyword>
<keyword evidence="7" id="KW-1185">Reference proteome</keyword>
<dbReference type="InterPro" id="IPR000073">
    <property type="entry name" value="AB_hydrolase_1"/>
</dbReference>
<sequence length="1279" mass="139429">MSTLAGDVQFDFSFPCDPATPPTSFTFDPSLLEMPYNPGHSRSISNGSSMYSFESSPSNSIVSTSTRRTTPSRSPIRQHGPLLLPKIRSQDQNIVPNVVPQSATRPSKRARTSPAPAPSAMSKRNVYRPTHQRSFTNPETISYNPNPMVTAASYPSTIAENCNTSSLLCSPIMFTSAEFAQATTTTAAPIDNRAQRASSCNLDDVTIEKYGFPTYRQMPSYVAAAGPATHRSGSSTPTPQPAPAMLPVSSQSDLTSLPAPSSYFQPYHQQQAYGLRDSSPLAGASLTPEPQPMQPVQSLQPSALAPTPTTTLLSYLTASNPAPSLVRTIAFPLRDPQIRHFWWDVRQIRPWSSFNTSTIMSLSGGAASSLLTCPVPESFLPNPMSSQRHPETERDLHSIYANWFMPKLNAALALSSNRPAQLSVPAKSGPHATRDNEQMFVATVPGDASSAAAIFGGKPSARVVGLVKSFDRFNTGMRVEGNVKKVEYLRGLSHLHHVMREHGCRYGFILTEIELVVVRNGLEGTPHFGFLEVTSCQLATTGADAVVDLTSDEAGKNGSGSDVPMTACLALWGLCMLAGDDMLPAGHAPWRAEIGAPAEGTRRKALPRDTWMPQPQLAEKREAKRSRGWVLPEDPVGRKELGKRGIEHWHNFLAIAYQRYDGIKVYVTGGIYGDFPQPNDKFSFLPCTNLTVPPALDDEDHKASWSSLFDPDPDHWSWGNRSDPAAAPEDPYAGRGIYLCGYIDVPLDYHNESDGRIARLAVTKFQVSGLTRVDGSSAPGAGNKSERTLVLNPGGPGGSGTSMVWDSGETLTDRFTEHKFDALGWDPRGVNTSLPAISCYPYPADRDRWSMLTGQYREEADPDQQLRVMDAMNNATFYACWEMNGDLGRFMTTALVSRDLEEIRKGLGEDELTGYLVSYGTGIGQTYANMFPDSVGRMVLDGTEYVRDGRLLGGFGFTALDNVTNAWHDGFLGECLNAGPEHCALAKPHGGEPVTLADLGARMENLVTSLIGNPVPGYTEASGPSLVTYSGIVSILYSSLYNARSWPAIARMLHELEAGNSTLAAEFLELELWAYDPRNPQPPYPPSTNELTNLVICADSYDAPLPPDGLAWWSTLWANMTAKSWISGNSRFMNVFPCQHFTTYWPDVAEVYRGDLNNTLKHPVLLIAETYDPATPLRNGRRLAAEMGTNAALIVHHGYGHSSVDTSNCTDSIARAYILNGTVPEEPETDCYANEKPYLYGVKANGTSAVAAAAKSSSQDPIEAWEDHIRELAKWQPRL</sequence>
<evidence type="ECO:0000256" key="1">
    <source>
        <dbReference type="ARBA" id="ARBA00010088"/>
    </source>
</evidence>
<name>A0A423WDR0_CYTCH</name>
<dbReference type="Pfam" id="PF08386">
    <property type="entry name" value="Abhydrolase_4"/>
    <property type="match status" value="1"/>
</dbReference>
<dbReference type="Pfam" id="PF00561">
    <property type="entry name" value="Abhydrolase_1"/>
    <property type="match status" value="1"/>
</dbReference>
<dbReference type="GO" id="GO:0016787">
    <property type="term" value="F:hydrolase activity"/>
    <property type="evidence" value="ECO:0007669"/>
    <property type="project" value="UniProtKB-KW"/>
</dbReference>
<comment type="caution">
    <text evidence="6">The sequence shown here is derived from an EMBL/GenBank/DDBJ whole genome shotgun (WGS) entry which is preliminary data.</text>
</comment>
<feature type="region of interest" description="Disordered" evidence="3">
    <location>
        <begin position="97"/>
        <end position="128"/>
    </location>
</feature>
<accession>A0A423WDR0</accession>
<evidence type="ECO:0000313" key="7">
    <source>
        <dbReference type="Proteomes" id="UP000284375"/>
    </source>
</evidence>
<dbReference type="Gene3D" id="3.40.50.1820">
    <property type="entry name" value="alpha/beta hydrolase"/>
    <property type="match status" value="1"/>
</dbReference>
<dbReference type="SUPFAM" id="SSF53474">
    <property type="entry name" value="alpha/beta-Hydrolases"/>
    <property type="match status" value="1"/>
</dbReference>
<dbReference type="STRING" id="252740.A0A423WDR0"/>
<feature type="region of interest" description="Disordered" evidence="3">
    <location>
        <begin position="278"/>
        <end position="304"/>
    </location>
</feature>
<proteinExistence type="inferred from homology"/>
<evidence type="ECO:0000313" key="6">
    <source>
        <dbReference type="EMBL" id="ROW01559.1"/>
    </source>
</evidence>
<evidence type="ECO:0000259" key="4">
    <source>
        <dbReference type="Pfam" id="PF00561"/>
    </source>
</evidence>
<feature type="region of interest" description="Disordered" evidence="3">
    <location>
        <begin position="47"/>
        <end position="79"/>
    </location>
</feature>
<organism evidence="6 7">
    <name type="scientific">Cytospora chrysosperma</name>
    <name type="common">Cytospora canker fungus</name>
    <name type="synonym">Sphaeria chrysosperma</name>
    <dbReference type="NCBI Taxonomy" id="252740"/>
    <lineage>
        <taxon>Eukaryota</taxon>
        <taxon>Fungi</taxon>
        <taxon>Dikarya</taxon>
        <taxon>Ascomycota</taxon>
        <taxon>Pezizomycotina</taxon>
        <taxon>Sordariomycetes</taxon>
        <taxon>Sordariomycetidae</taxon>
        <taxon>Diaporthales</taxon>
        <taxon>Cytosporaceae</taxon>
        <taxon>Cytospora</taxon>
    </lineage>
</organism>
<dbReference type="OrthoDB" id="425534at2759"/>
<reference evidence="6 7" key="1">
    <citation type="submission" date="2015-09" db="EMBL/GenBank/DDBJ databases">
        <title>Host preference determinants of Valsa canker pathogens revealed by comparative genomics.</title>
        <authorList>
            <person name="Yin Z."/>
            <person name="Huang L."/>
        </authorList>
    </citation>
    <scope>NUCLEOTIDE SEQUENCE [LARGE SCALE GENOMIC DNA]</scope>
    <source>
        <strain evidence="6 7">YSFL</strain>
    </source>
</reference>
<evidence type="ECO:0008006" key="8">
    <source>
        <dbReference type="Google" id="ProtNLM"/>
    </source>
</evidence>
<feature type="domain" description="AB hydrolase-1" evidence="4">
    <location>
        <begin position="788"/>
        <end position="945"/>
    </location>
</feature>
<dbReference type="PANTHER" id="PTHR43248">
    <property type="entry name" value="2-SUCCINYL-6-HYDROXY-2,4-CYCLOHEXADIENE-1-CARBOXYLATE SYNTHASE"/>
    <property type="match status" value="1"/>
</dbReference>
<feature type="domain" description="Peptidase S33 tripeptidyl aminopeptidase-like C-terminal" evidence="5">
    <location>
        <begin position="1145"/>
        <end position="1230"/>
    </location>
</feature>
<dbReference type="InterPro" id="IPR013595">
    <property type="entry name" value="Pept_S33_TAP-like_C"/>
</dbReference>
<gene>
    <name evidence="6" type="ORF">VSDG_02131</name>
</gene>
<dbReference type="InterPro" id="IPR029058">
    <property type="entry name" value="AB_hydrolase_fold"/>
</dbReference>
<feature type="compositionally biased region" description="Low complexity" evidence="3">
    <location>
        <begin position="55"/>
        <end position="77"/>
    </location>
</feature>
<feature type="compositionally biased region" description="Low complexity" evidence="3">
    <location>
        <begin position="112"/>
        <end position="124"/>
    </location>
</feature>
<dbReference type="InterPro" id="IPR051601">
    <property type="entry name" value="Serine_prot/Carboxylest_S33"/>
</dbReference>
<evidence type="ECO:0000256" key="2">
    <source>
        <dbReference type="ARBA" id="ARBA00022801"/>
    </source>
</evidence>
<protein>
    <recommendedName>
        <fullName evidence="8">AB hydrolase-1 domain-containing protein</fullName>
    </recommendedName>
</protein>
<dbReference type="AlphaFoldDB" id="A0A423WDR0"/>
<evidence type="ECO:0000259" key="5">
    <source>
        <dbReference type="Pfam" id="PF08386"/>
    </source>
</evidence>
<evidence type="ECO:0000256" key="3">
    <source>
        <dbReference type="SAM" id="MobiDB-lite"/>
    </source>
</evidence>
<dbReference type="EMBL" id="LJZO01000006">
    <property type="protein sequence ID" value="ROW01559.1"/>
    <property type="molecule type" value="Genomic_DNA"/>
</dbReference>
<dbReference type="Proteomes" id="UP000284375">
    <property type="component" value="Unassembled WGS sequence"/>
</dbReference>
<feature type="region of interest" description="Disordered" evidence="3">
    <location>
        <begin position="226"/>
        <end position="253"/>
    </location>
</feature>
<dbReference type="PANTHER" id="PTHR43248:SF25">
    <property type="entry name" value="AB HYDROLASE-1 DOMAIN-CONTAINING PROTEIN-RELATED"/>
    <property type="match status" value="1"/>
</dbReference>